<reference evidence="2" key="1">
    <citation type="submission" date="2018-03" db="EMBL/GenBank/DDBJ databases">
        <authorList>
            <person name="Guldener U."/>
        </authorList>
    </citation>
    <scope>NUCLEOTIDE SEQUENCE</scope>
</reference>
<gene>
    <name evidence="2" type="ORF">DNG_07680</name>
</gene>
<feature type="domain" description="Heterokaryon incompatibility" evidence="1">
    <location>
        <begin position="210"/>
        <end position="375"/>
    </location>
</feature>
<dbReference type="PANTHER" id="PTHR33112">
    <property type="entry name" value="DOMAIN PROTEIN, PUTATIVE-RELATED"/>
    <property type="match status" value="1"/>
</dbReference>
<dbReference type="Proteomes" id="UP001187682">
    <property type="component" value="Unassembled WGS sequence"/>
</dbReference>
<dbReference type="InterPro" id="IPR010730">
    <property type="entry name" value="HET"/>
</dbReference>
<name>A0AAE8SXN0_9PEZI</name>
<dbReference type="Pfam" id="PF06985">
    <property type="entry name" value="HET"/>
    <property type="match status" value="1"/>
</dbReference>
<dbReference type="AlphaFoldDB" id="A0AAE8SXN0"/>
<evidence type="ECO:0000313" key="2">
    <source>
        <dbReference type="EMBL" id="SPO04995.1"/>
    </source>
</evidence>
<comment type="caution">
    <text evidence="2">The sequence shown here is derived from an EMBL/GenBank/DDBJ whole genome shotgun (WGS) entry which is preliminary data.</text>
</comment>
<dbReference type="EMBL" id="ONZQ02000011">
    <property type="protein sequence ID" value="SPO04995.1"/>
    <property type="molecule type" value="Genomic_DNA"/>
</dbReference>
<sequence>MDEMMHQWEWQGSERNGGQRRTLAAFLAGVQAQHDDLSSSRRRRCSSCSDFDTTHGSRDLAASERYAIYNLCPTLSQIRATADAGCKRCQVIAQAHFYLGGPTNGPVRLKFLPTSLAMSTPLSCIEVFPGDGSLPRAMGFPPPGKGRHRYPEIEADECFEAMTLAINDCILNHADCRPPAIPIRPARLVEVPEEPGMPIKVITTPEDAEYTALSHCWGTSPLLRLLKKAGSVPVIFGWDELPRSFQDVCKVTRKLNIQYVWIDSLCIVQDDEADWEAEAAKMGSIYEGSYVTISAMDARASVDGFLYPRYITKTFNVDNDGKPVRFTARQYNTDMFNSKFFYCGDTPEHQWLMRPMDMEQKYMNPIQLRGWCFQERLLAKRILHFKRYEFFLECNMGCRCECSGMKSMRDETLKSFVNMMLKDNLTAFQLLHAGRLQRKVAMPLGFDRELEAPSANPDVRLMQTWELLVECYSRTSFTHQEDVLPALGSLARIFQAKKPDWTYVAGLWKEQLTRNLMWTTQDSMGIGTKVARRKGGEGASIAIYDNLGDGYCGYSEQLVEICKDLSSDVWEATTKVDSGMETMQRVQGFDMENERLPIYRDEDQPVAIMEPLVLLRVFSGYDRRMRGAGAATLMLRKVSDDPTTYRRVGLRKVKNRIFAESPEVDIRVE</sequence>
<proteinExistence type="predicted"/>
<protein>
    <recommendedName>
        <fullName evidence="1">Heterokaryon incompatibility domain-containing protein</fullName>
    </recommendedName>
</protein>
<organism evidence="2 3">
    <name type="scientific">Cephalotrichum gorgonifer</name>
    <dbReference type="NCBI Taxonomy" id="2041049"/>
    <lineage>
        <taxon>Eukaryota</taxon>
        <taxon>Fungi</taxon>
        <taxon>Dikarya</taxon>
        <taxon>Ascomycota</taxon>
        <taxon>Pezizomycotina</taxon>
        <taxon>Sordariomycetes</taxon>
        <taxon>Hypocreomycetidae</taxon>
        <taxon>Microascales</taxon>
        <taxon>Microascaceae</taxon>
        <taxon>Cephalotrichum</taxon>
    </lineage>
</organism>
<accession>A0AAE8SXN0</accession>
<dbReference type="PANTHER" id="PTHR33112:SF9">
    <property type="entry name" value="HETEROKARYON INCOMPATIBILITY DOMAIN-CONTAINING PROTEIN"/>
    <property type="match status" value="1"/>
</dbReference>
<evidence type="ECO:0000313" key="3">
    <source>
        <dbReference type="Proteomes" id="UP001187682"/>
    </source>
</evidence>
<keyword evidence="3" id="KW-1185">Reference proteome</keyword>
<evidence type="ECO:0000259" key="1">
    <source>
        <dbReference type="Pfam" id="PF06985"/>
    </source>
</evidence>